<feature type="transmembrane region" description="Helical" evidence="6">
    <location>
        <begin position="131"/>
        <end position="154"/>
    </location>
</feature>
<feature type="transmembrane region" description="Helical" evidence="6">
    <location>
        <begin position="254"/>
        <end position="280"/>
    </location>
</feature>
<dbReference type="InterPro" id="IPR052337">
    <property type="entry name" value="SAT4-like"/>
</dbReference>
<evidence type="ECO:0000259" key="7">
    <source>
        <dbReference type="Pfam" id="PF20684"/>
    </source>
</evidence>
<comment type="subcellular location">
    <subcellularLocation>
        <location evidence="1">Membrane</location>
        <topology evidence="1">Multi-pass membrane protein</topology>
    </subcellularLocation>
</comment>
<feature type="transmembrane region" description="Helical" evidence="6">
    <location>
        <begin position="97"/>
        <end position="119"/>
    </location>
</feature>
<keyword evidence="2 6" id="KW-0812">Transmembrane</keyword>
<evidence type="ECO:0000256" key="2">
    <source>
        <dbReference type="ARBA" id="ARBA00022692"/>
    </source>
</evidence>
<dbReference type="EMBL" id="ML979132">
    <property type="protein sequence ID" value="KAF1921531.1"/>
    <property type="molecule type" value="Genomic_DNA"/>
</dbReference>
<keyword evidence="9" id="KW-1185">Reference proteome</keyword>
<dbReference type="PANTHER" id="PTHR33048:SF163">
    <property type="entry name" value="INTEGRAL MEMBRANE PROTEIN (AFU_ORTHOLOGUE AFUA_8G05510)"/>
    <property type="match status" value="1"/>
</dbReference>
<reference evidence="8" key="1">
    <citation type="journal article" date="2020" name="Stud. Mycol.">
        <title>101 Dothideomycetes genomes: a test case for predicting lifestyles and emergence of pathogens.</title>
        <authorList>
            <person name="Haridas S."/>
            <person name="Albert R."/>
            <person name="Binder M."/>
            <person name="Bloem J."/>
            <person name="Labutti K."/>
            <person name="Salamov A."/>
            <person name="Andreopoulos B."/>
            <person name="Baker S."/>
            <person name="Barry K."/>
            <person name="Bills G."/>
            <person name="Bluhm B."/>
            <person name="Cannon C."/>
            <person name="Castanera R."/>
            <person name="Culley D."/>
            <person name="Daum C."/>
            <person name="Ezra D."/>
            <person name="Gonzalez J."/>
            <person name="Henrissat B."/>
            <person name="Kuo A."/>
            <person name="Liang C."/>
            <person name="Lipzen A."/>
            <person name="Lutzoni F."/>
            <person name="Magnuson J."/>
            <person name="Mondo S."/>
            <person name="Nolan M."/>
            <person name="Ohm R."/>
            <person name="Pangilinan J."/>
            <person name="Park H.-J."/>
            <person name="Ramirez L."/>
            <person name="Alfaro M."/>
            <person name="Sun H."/>
            <person name="Tritt A."/>
            <person name="Yoshinaga Y."/>
            <person name="Zwiers L.-H."/>
            <person name="Turgeon B."/>
            <person name="Goodwin S."/>
            <person name="Spatafora J."/>
            <person name="Crous P."/>
            <person name="Grigoriev I."/>
        </authorList>
    </citation>
    <scope>NUCLEOTIDE SEQUENCE</scope>
    <source>
        <strain evidence="8">HMLAC05119</strain>
    </source>
</reference>
<dbReference type="Proteomes" id="UP000800096">
    <property type="component" value="Unassembled WGS sequence"/>
</dbReference>
<dbReference type="Pfam" id="PF20684">
    <property type="entry name" value="Fung_rhodopsin"/>
    <property type="match status" value="1"/>
</dbReference>
<evidence type="ECO:0000256" key="3">
    <source>
        <dbReference type="ARBA" id="ARBA00022989"/>
    </source>
</evidence>
<dbReference type="OrthoDB" id="5429740at2759"/>
<dbReference type="AlphaFoldDB" id="A0A6A5R0F1"/>
<evidence type="ECO:0000256" key="5">
    <source>
        <dbReference type="ARBA" id="ARBA00038359"/>
    </source>
</evidence>
<comment type="similarity">
    <text evidence="5">Belongs to the SAT4 family.</text>
</comment>
<sequence length="422" mass="47453">MAIDYFANAPPGLDLTESRTASNNAIGIVLFILSLIFVLLRLFVRMRMKHEPLGLDDYLMVLGLALSAGNLACCLAGGHFGLGKHIWSLDHFQMRQITIITFAYVFIYAWSVCIIKFSILALYRRIFGLSWLGYCCIGLTIGYLIANHVVLPLYTQPLSYYWNQWYGADGKIMINEAKFYLGVGIINLFGDICILAVPISNVLKLHMGKSQKIATCFIFLLGSFVCFASLYRIITITRLVHSKDISWAKSDVFIWSSVEPSIGIISGCLPTLGPLLIFLLQPWRKLTKPTGKSSSTEQGSMPNQMNTLETISKKRTRKIFKRDELESLPLTQLEDDVEVKQDGKMVLENARCPETNFEHSGSWRPDDEEMCLTTTTIKRGVSQTGGLTGEDHTIDGKDRDGITLTKKFEWDEATRHQDVATH</sequence>
<feature type="transmembrane region" description="Helical" evidence="6">
    <location>
        <begin position="25"/>
        <end position="46"/>
    </location>
</feature>
<dbReference type="GO" id="GO:0016020">
    <property type="term" value="C:membrane"/>
    <property type="evidence" value="ECO:0007669"/>
    <property type="project" value="UniProtKB-SubCell"/>
</dbReference>
<name>A0A6A5R0F1_AMPQU</name>
<evidence type="ECO:0000313" key="9">
    <source>
        <dbReference type="Proteomes" id="UP000800096"/>
    </source>
</evidence>
<dbReference type="PANTHER" id="PTHR33048">
    <property type="entry name" value="PTH11-LIKE INTEGRAL MEMBRANE PROTEIN (AFU_ORTHOLOGUE AFUA_5G11245)"/>
    <property type="match status" value="1"/>
</dbReference>
<feature type="domain" description="Rhodopsin" evidence="7">
    <location>
        <begin position="40"/>
        <end position="276"/>
    </location>
</feature>
<keyword evidence="3 6" id="KW-1133">Transmembrane helix</keyword>
<proteinExistence type="inferred from homology"/>
<evidence type="ECO:0000313" key="8">
    <source>
        <dbReference type="EMBL" id="KAF1921531.1"/>
    </source>
</evidence>
<organism evidence="8 9">
    <name type="scientific">Ampelomyces quisqualis</name>
    <name type="common">Powdery mildew agent</name>
    <dbReference type="NCBI Taxonomy" id="50730"/>
    <lineage>
        <taxon>Eukaryota</taxon>
        <taxon>Fungi</taxon>
        <taxon>Dikarya</taxon>
        <taxon>Ascomycota</taxon>
        <taxon>Pezizomycotina</taxon>
        <taxon>Dothideomycetes</taxon>
        <taxon>Pleosporomycetidae</taxon>
        <taxon>Pleosporales</taxon>
        <taxon>Pleosporineae</taxon>
        <taxon>Phaeosphaeriaceae</taxon>
        <taxon>Ampelomyces</taxon>
    </lineage>
</organism>
<evidence type="ECO:0000256" key="4">
    <source>
        <dbReference type="ARBA" id="ARBA00023136"/>
    </source>
</evidence>
<evidence type="ECO:0000256" key="6">
    <source>
        <dbReference type="SAM" id="Phobius"/>
    </source>
</evidence>
<gene>
    <name evidence="8" type="ORF">BDU57DRAFT_489397</name>
</gene>
<keyword evidence="4 6" id="KW-0472">Membrane</keyword>
<feature type="transmembrane region" description="Helical" evidence="6">
    <location>
        <begin position="58"/>
        <end position="82"/>
    </location>
</feature>
<evidence type="ECO:0000256" key="1">
    <source>
        <dbReference type="ARBA" id="ARBA00004141"/>
    </source>
</evidence>
<feature type="transmembrane region" description="Helical" evidence="6">
    <location>
        <begin position="213"/>
        <end position="234"/>
    </location>
</feature>
<protein>
    <recommendedName>
        <fullName evidence="7">Rhodopsin domain-containing protein</fullName>
    </recommendedName>
</protein>
<dbReference type="InterPro" id="IPR049326">
    <property type="entry name" value="Rhodopsin_dom_fungi"/>
</dbReference>
<accession>A0A6A5R0F1</accession>
<feature type="transmembrane region" description="Helical" evidence="6">
    <location>
        <begin position="179"/>
        <end position="201"/>
    </location>
</feature>